<evidence type="ECO:0000256" key="1">
    <source>
        <dbReference type="SAM" id="MobiDB-lite"/>
    </source>
</evidence>
<feature type="compositionally biased region" description="Basic and acidic residues" evidence="1">
    <location>
        <begin position="22"/>
        <end position="37"/>
    </location>
</feature>
<sequence length="48" mass="5357">PLFIGVSAKVIEHITDDAYNRQGEFRGKKAENQLEKRGKSKATPTNGR</sequence>
<reference evidence="2 3" key="1">
    <citation type="journal article" date="2019" name="Nat. Med.">
        <title>A library of human gut bacterial isolates paired with longitudinal multiomics data enables mechanistic microbiome research.</title>
        <authorList>
            <person name="Poyet M."/>
            <person name="Groussin M."/>
            <person name="Gibbons S.M."/>
            <person name="Avila-Pacheco J."/>
            <person name="Jiang X."/>
            <person name="Kearney S.M."/>
            <person name="Perrotta A.R."/>
            <person name="Berdy B."/>
            <person name="Zhao S."/>
            <person name="Lieberman T.D."/>
            <person name="Swanson P.K."/>
            <person name="Smith M."/>
            <person name="Roesemann S."/>
            <person name="Alexander J.E."/>
            <person name="Rich S.A."/>
            <person name="Livny J."/>
            <person name="Vlamakis H."/>
            <person name="Clish C."/>
            <person name="Bullock K."/>
            <person name="Deik A."/>
            <person name="Scott J."/>
            <person name="Pierce K.A."/>
            <person name="Xavier R.J."/>
            <person name="Alm E.J."/>
        </authorList>
    </citation>
    <scope>NUCLEOTIDE SEQUENCE [LARGE SCALE GENOMIC DNA]</scope>
    <source>
        <strain evidence="2 3">BIOML-A25</strain>
    </source>
</reference>
<dbReference type="EMBL" id="WNCR01000029">
    <property type="protein sequence ID" value="MTU31170.1"/>
    <property type="molecule type" value="Genomic_DNA"/>
</dbReference>
<evidence type="ECO:0000313" key="3">
    <source>
        <dbReference type="Proteomes" id="UP000437446"/>
    </source>
</evidence>
<organism evidence="2 3">
    <name type="scientific">Parabacteroides merdae</name>
    <dbReference type="NCBI Taxonomy" id="46503"/>
    <lineage>
        <taxon>Bacteria</taxon>
        <taxon>Pseudomonadati</taxon>
        <taxon>Bacteroidota</taxon>
        <taxon>Bacteroidia</taxon>
        <taxon>Bacteroidales</taxon>
        <taxon>Tannerellaceae</taxon>
        <taxon>Parabacteroides</taxon>
    </lineage>
</organism>
<accession>A0A7K1HJ45</accession>
<protein>
    <submittedName>
        <fullName evidence="2">Uncharacterized protein</fullName>
    </submittedName>
</protein>
<dbReference type="AlphaFoldDB" id="A0A7K1HJ45"/>
<gene>
    <name evidence="2" type="ORF">GMD66_18645</name>
</gene>
<name>A0A7K1HJ45_9BACT</name>
<evidence type="ECO:0000313" key="2">
    <source>
        <dbReference type="EMBL" id="MTU31170.1"/>
    </source>
</evidence>
<feature type="region of interest" description="Disordered" evidence="1">
    <location>
        <begin position="22"/>
        <end position="48"/>
    </location>
</feature>
<dbReference type="Proteomes" id="UP000437446">
    <property type="component" value="Unassembled WGS sequence"/>
</dbReference>
<comment type="caution">
    <text evidence="2">The sequence shown here is derived from an EMBL/GenBank/DDBJ whole genome shotgun (WGS) entry which is preliminary data.</text>
</comment>
<feature type="non-terminal residue" evidence="2">
    <location>
        <position position="1"/>
    </location>
</feature>
<proteinExistence type="predicted"/>